<keyword evidence="2" id="KW-0169">Cobalamin biosynthesis</keyword>
<dbReference type="InterPro" id="IPR006363">
    <property type="entry name" value="Cbl_synth_CobJ/CibH_dom"/>
</dbReference>
<accession>A0A7C5Y305</accession>
<dbReference type="InterPro" id="IPR035996">
    <property type="entry name" value="4pyrrol_Methylase_sf"/>
</dbReference>
<dbReference type="PROSITE" id="PS00839">
    <property type="entry name" value="SUMT_1"/>
    <property type="match status" value="1"/>
</dbReference>
<evidence type="ECO:0000256" key="1">
    <source>
        <dbReference type="ARBA" id="ARBA00004953"/>
    </source>
</evidence>
<evidence type="ECO:0000256" key="4">
    <source>
        <dbReference type="ARBA" id="ARBA00022679"/>
    </source>
</evidence>
<gene>
    <name evidence="7" type="primary">cobJ</name>
    <name evidence="7" type="ORF">ENM46_02640</name>
</gene>
<dbReference type="UniPathway" id="UPA00148"/>
<dbReference type="EC" id="2.1.1.131" evidence="7"/>
<dbReference type="InterPro" id="IPR051810">
    <property type="entry name" value="Precorrin_MeTrfase"/>
</dbReference>
<dbReference type="AlphaFoldDB" id="A0A7C5Y305"/>
<evidence type="ECO:0000256" key="5">
    <source>
        <dbReference type="ARBA" id="ARBA00022691"/>
    </source>
</evidence>
<dbReference type="Gene3D" id="3.40.1010.10">
    <property type="entry name" value="Cobalt-precorrin-4 Transmethylase, Domain 1"/>
    <property type="match status" value="1"/>
</dbReference>
<dbReference type="Pfam" id="PF00590">
    <property type="entry name" value="TP_methylase"/>
    <property type="match status" value="1"/>
</dbReference>
<dbReference type="SUPFAM" id="SSF53790">
    <property type="entry name" value="Tetrapyrrole methylase"/>
    <property type="match status" value="1"/>
</dbReference>
<evidence type="ECO:0000256" key="2">
    <source>
        <dbReference type="ARBA" id="ARBA00022573"/>
    </source>
</evidence>
<comment type="pathway">
    <text evidence="1">Cofactor biosynthesis; adenosylcobalamin biosynthesis.</text>
</comment>
<keyword evidence="3 7" id="KW-0489">Methyltransferase</keyword>
<dbReference type="GO" id="GO:0030789">
    <property type="term" value="F:precorrin-3B C17-methyltransferase activity"/>
    <property type="evidence" value="ECO:0007669"/>
    <property type="project" value="UniProtKB-EC"/>
</dbReference>
<dbReference type="GO" id="GO:0009236">
    <property type="term" value="P:cobalamin biosynthetic process"/>
    <property type="evidence" value="ECO:0007669"/>
    <property type="project" value="UniProtKB-UniPathway"/>
</dbReference>
<protein>
    <submittedName>
        <fullName evidence="7">Precorrin-3B C(17)-methyltransferase</fullName>
        <ecNumber evidence="7">2.1.1.131</ecNumber>
    </submittedName>
</protein>
<dbReference type="PANTHER" id="PTHR47036">
    <property type="entry name" value="COBALT-FACTOR III C(17)-METHYLTRANSFERASE-RELATED"/>
    <property type="match status" value="1"/>
</dbReference>
<dbReference type="PANTHER" id="PTHR47036:SF1">
    <property type="entry name" value="COBALT-FACTOR III C(17)-METHYLTRANSFERASE-RELATED"/>
    <property type="match status" value="1"/>
</dbReference>
<dbReference type="NCBIfam" id="TIGR01466">
    <property type="entry name" value="cobJ_cbiH"/>
    <property type="match status" value="1"/>
</dbReference>
<dbReference type="InterPro" id="IPR003043">
    <property type="entry name" value="Uropor_MeTrfase_CS"/>
</dbReference>
<evidence type="ECO:0000313" key="7">
    <source>
        <dbReference type="EMBL" id="HHR33824.1"/>
    </source>
</evidence>
<evidence type="ECO:0000259" key="6">
    <source>
        <dbReference type="Pfam" id="PF00590"/>
    </source>
</evidence>
<dbReference type="GO" id="GO:0032259">
    <property type="term" value="P:methylation"/>
    <property type="evidence" value="ECO:0007669"/>
    <property type="project" value="UniProtKB-KW"/>
</dbReference>
<keyword evidence="4 7" id="KW-0808">Transferase</keyword>
<dbReference type="Gene3D" id="3.30.950.10">
    <property type="entry name" value="Methyltransferase, Cobalt-precorrin-4 Transmethylase, Domain 2"/>
    <property type="match status" value="1"/>
</dbReference>
<dbReference type="InterPro" id="IPR014777">
    <property type="entry name" value="4pyrrole_Mease_sub1"/>
</dbReference>
<sequence>MAWIKVVGTGPGKIDYLTLRAFNLLKQADLIVGYQRYIELIKEEFSDKQMFDFGMGDEYLRAQKAIELYLSGNKVAVISGGDAGLYGIASIVIEKMIELNIDFEKAEFEVVPGVTSATAVSNMFGSVLTQDFATISLSDYLIPWEEIEKRLIEFSKLDISIAIYNPISSKRVQNFEKALEILRKYRALDTLVVVSENAYRDGEKSFVVTLRDLKKEDVNMSTIIIVCPSNARIIVNDRKTYVLVPRYYRKESGNF</sequence>
<dbReference type="InterPro" id="IPR014776">
    <property type="entry name" value="4pyrrole_Mease_sub2"/>
</dbReference>
<organism evidence="7">
    <name type="scientific">Fervidobacterium nodosum</name>
    <dbReference type="NCBI Taxonomy" id="2424"/>
    <lineage>
        <taxon>Bacteria</taxon>
        <taxon>Thermotogati</taxon>
        <taxon>Thermotogota</taxon>
        <taxon>Thermotogae</taxon>
        <taxon>Thermotogales</taxon>
        <taxon>Fervidobacteriaceae</taxon>
        <taxon>Fervidobacterium</taxon>
    </lineage>
</organism>
<dbReference type="InterPro" id="IPR000878">
    <property type="entry name" value="4pyrrol_Mease"/>
</dbReference>
<dbReference type="CDD" id="cd11646">
    <property type="entry name" value="Precorrin_3B_C17_MT"/>
    <property type="match status" value="1"/>
</dbReference>
<dbReference type="EMBL" id="DRXW01000170">
    <property type="protein sequence ID" value="HHR33824.1"/>
    <property type="molecule type" value="Genomic_DNA"/>
</dbReference>
<name>A0A7C5Y305_9BACT</name>
<comment type="caution">
    <text evidence="7">The sequence shown here is derived from an EMBL/GenBank/DDBJ whole genome shotgun (WGS) entry which is preliminary data.</text>
</comment>
<evidence type="ECO:0000256" key="3">
    <source>
        <dbReference type="ARBA" id="ARBA00022603"/>
    </source>
</evidence>
<feature type="domain" description="Tetrapyrrole methylase" evidence="6">
    <location>
        <begin position="6"/>
        <end position="213"/>
    </location>
</feature>
<keyword evidence="5" id="KW-0949">S-adenosyl-L-methionine</keyword>
<proteinExistence type="predicted"/>
<reference evidence="7" key="1">
    <citation type="journal article" date="2020" name="mSystems">
        <title>Genome- and Community-Level Interaction Insights into Carbon Utilization and Element Cycling Functions of Hydrothermarchaeota in Hydrothermal Sediment.</title>
        <authorList>
            <person name="Zhou Z."/>
            <person name="Liu Y."/>
            <person name="Xu W."/>
            <person name="Pan J."/>
            <person name="Luo Z.H."/>
            <person name="Li M."/>
        </authorList>
    </citation>
    <scope>NUCLEOTIDE SEQUENCE [LARGE SCALE GENOMIC DNA]</scope>
    <source>
        <strain evidence="7">SpSt-1088</strain>
    </source>
</reference>